<evidence type="ECO:0000256" key="6">
    <source>
        <dbReference type="ARBA" id="ARBA00023125"/>
    </source>
</evidence>
<dbReference type="GO" id="GO:0005524">
    <property type="term" value="F:ATP binding"/>
    <property type="evidence" value="ECO:0007669"/>
    <property type="project" value="UniProtKB-KW"/>
</dbReference>
<evidence type="ECO:0000259" key="9">
    <source>
        <dbReference type="PROSITE" id="PS51192"/>
    </source>
</evidence>
<keyword evidence="2" id="KW-0227">DNA damage</keyword>
<dbReference type="Pfam" id="PF00271">
    <property type="entry name" value="Helicase_C"/>
    <property type="match status" value="1"/>
</dbReference>
<dbReference type="CDD" id="cd04488">
    <property type="entry name" value="RecG_wedge_OBF"/>
    <property type="match status" value="1"/>
</dbReference>
<dbReference type="InterPro" id="IPR033454">
    <property type="entry name" value="RecG_wedge"/>
</dbReference>
<feature type="domain" description="Helicase C-terminal" evidence="10">
    <location>
        <begin position="458"/>
        <end position="625"/>
    </location>
</feature>
<dbReference type="GO" id="GO:0003678">
    <property type="term" value="F:DNA helicase activity"/>
    <property type="evidence" value="ECO:0007669"/>
    <property type="project" value="TreeGrafter"/>
</dbReference>
<keyword evidence="7" id="KW-0234">DNA repair</keyword>
<protein>
    <recommendedName>
        <fullName evidence="8">Probable DNA 3'-5' helicase RecG</fullName>
    </recommendedName>
</protein>
<dbReference type="NCBIfam" id="NF008165">
    <property type="entry name" value="PRK10917.1-3"/>
    <property type="match status" value="1"/>
</dbReference>
<keyword evidence="5" id="KW-0067">ATP-binding</keyword>
<dbReference type="PROSITE" id="PS51194">
    <property type="entry name" value="HELICASE_CTER"/>
    <property type="match status" value="1"/>
</dbReference>
<dbReference type="Pfam" id="PF17191">
    <property type="entry name" value="RecG_wedge"/>
    <property type="match status" value="1"/>
</dbReference>
<dbReference type="NCBIfam" id="NF008168">
    <property type="entry name" value="PRK10917.2-2"/>
    <property type="match status" value="1"/>
</dbReference>
<evidence type="ECO:0000256" key="7">
    <source>
        <dbReference type="ARBA" id="ARBA00023204"/>
    </source>
</evidence>
<sequence>MELKLDTPIQYVPRVGPVMAKRLDTLGIKTVEDLLYYPPFRYDDFSLVSPIARVQPGETLTVEGTITAFRNAYTKSGKKLQQAQLSDETGTIDIIWFNQPFLSRTLAVGTQVRLAGKIDWFGHKVVMSSPDYELTGSDPVNKTSLHTGRIVPVYPATGGISQKWLRGRTALVIEQCIPQVLEHLSDSILGKYRLMEIQKSIEQIHYPIDKNSSERAHRRLAFDEFLFIILTALEQKRAWEAMQKAHQIMPSRYDLASFIMSLPFQLTEDQRQSVTEILGDLDKSYPMNRLLEGDVGSGKTVVAAIAMYAVFQCGWQSVLMAPTQILAEQHYATLSRLFQPLDIRVGLVTGTQKSSKLEALNSKLNVLVGTHALLSEAINFDKVALAVIDEQQRFGVNQRTLLREKSGGLKMPHLLTMTATPIPRTVALTVYGNLSLSVLHQMPRGRKRVKTWVVPKEKRDSAYAWIKKQLKETRGQAFIVCPLIDESETLQTVKAATKEYAVLNKQIFPDLRLGLLHGRMKAIEKTKILDAFRAGTVDILVTTPVVEVGIDIPNAIIMLIEASDRFGLSQLHQLRGRVGRGALDSYCLLFTETGDETTITRLKSLETIYSGPLLAEVDLKLRGPGELFGTKQHGVPILKFASFNNTDLIHETQTLAREIFQTDPDLSNFPLLREKVKKSTILSVSQD</sequence>
<dbReference type="InterPro" id="IPR014001">
    <property type="entry name" value="Helicase_ATP-bd"/>
</dbReference>
<evidence type="ECO:0000256" key="2">
    <source>
        <dbReference type="ARBA" id="ARBA00022763"/>
    </source>
</evidence>
<keyword evidence="6" id="KW-0238">DNA-binding</keyword>
<dbReference type="PATRIC" id="fig|1618445.3.peg.1290"/>
<dbReference type="InterPro" id="IPR001650">
    <property type="entry name" value="Helicase_C-like"/>
</dbReference>
<comment type="caution">
    <text evidence="11">The sequence shown here is derived from an EMBL/GenBank/DDBJ whole genome shotgun (WGS) entry which is preliminary data.</text>
</comment>
<keyword evidence="1" id="KW-0547">Nucleotide-binding</keyword>
<reference evidence="11 12" key="1">
    <citation type="journal article" date="2015" name="Nature">
        <title>rRNA introns, odd ribosomes, and small enigmatic genomes across a large radiation of phyla.</title>
        <authorList>
            <person name="Brown C.T."/>
            <person name="Hug L.A."/>
            <person name="Thomas B.C."/>
            <person name="Sharon I."/>
            <person name="Castelle C.J."/>
            <person name="Singh A."/>
            <person name="Wilkins M.J."/>
            <person name="Williams K.H."/>
            <person name="Banfield J.F."/>
        </authorList>
    </citation>
    <scope>NUCLEOTIDE SEQUENCE [LARGE SCALE GENOMIC DNA]</scope>
</reference>
<keyword evidence="3" id="KW-0378">Hydrolase</keyword>
<keyword evidence="4 11" id="KW-0347">Helicase</keyword>
<dbReference type="AlphaFoldDB" id="A0A0G1TVB2"/>
<evidence type="ECO:0000313" key="12">
    <source>
        <dbReference type="Proteomes" id="UP000034739"/>
    </source>
</evidence>
<evidence type="ECO:0000256" key="8">
    <source>
        <dbReference type="ARBA" id="ARBA00049819"/>
    </source>
</evidence>
<feature type="domain" description="Helicase ATP-binding" evidence="9">
    <location>
        <begin position="280"/>
        <end position="439"/>
    </location>
</feature>
<evidence type="ECO:0000313" key="11">
    <source>
        <dbReference type="EMBL" id="KKU85694.1"/>
    </source>
</evidence>
<dbReference type="GO" id="GO:0006281">
    <property type="term" value="P:DNA repair"/>
    <property type="evidence" value="ECO:0007669"/>
    <property type="project" value="UniProtKB-KW"/>
</dbReference>
<evidence type="ECO:0000256" key="3">
    <source>
        <dbReference type="ARBA" id="ARBA00022801"/>
    </source>
</evidence>
<dbReference type="Proteomes" id="UP000034739">
    <property type="component" value="Unassembled WGS sequence"/>
</dbReference>
<dbReference type="SUPFAM" id="SSF50249">
    <property type="entry name" value="Nucleic acid-binding proteins"/>
    <property type="match status" value="1"/>
</dbReference>
<dbReference type="InterPro" id="IPR047112">
    <property type="entry name" value="RecG/Mfd"/>
</dbReference>
<name>A0A0G1TVB2_9BACT</name>
<evidence type="ECO:0000256" key="4">
    <source>
        <dbReference type="ARBA" id="ARBA00022806"/>
    </source>
</evidence>
<dbReference type="SUPFAM" id="SSF52540">
    <property type="entry name" value="P-loop containing nucleoside triphosphate hydrolases"/>
    <property type="match status" value="2"/>
</dbReference>
<dbReference type="InterPro" id="IPR012340">
    <property type="entry name" value="NA-bd_OB-fold"/>
</dbReference>
<dbReference type="GO" id="GO:0016787">
    <property type="term" value="F:hydrolase activity"/>
    <property type="evidence" value="ECO:0007669"/>
    <property type="project" value="UniProtKB-KW"/>
</dbReference>
<dbReference type="PROSITE" id="PS51192">
    <property type="entry name" value="HELICASE_ATP_BIND_1"/>
    <property type="match status" value="1"/>
</dbReference>
<dbReference type="Pfam" id="PF00270">
    <property type="entry name" value="DEAD"/>
    <property type="match status" value="1"/>
</dbReference>
<dbReference type="PANTHER" id="PTHR47964">
    <property type="entry name" value="ATP-DEPENDENT DNA HELICASE HOMOLOG RECG, CHLOROPLASTIC"/>
    <property type="match status" value="1"/>
</dbReference>
<organism evidence="11 12">
    <name type="scientific">Candidatus Gottesmanbacteria bacterium GW2011_GWA2_47_9</name>
    <dbReference type="NCBI Taxonomy" id="1618445"/>
    <lineage>
        <taxon>Bacteria</taxon>
        <taxon>Candidatus Gottesmaniibacteriota</taxon>
    </lineage>
</organism>
<dbReference type="PANTHER" id="PTHR47964:SF1">
    <property type="entry name" value="ATP-DEPENDENT DNA HELICASE HOMOLOG RECG, CHLOROPLASTIC"/>
    <property type="match status" value="1"/>
</dbReference>
<gene>
    <name evidence="11" type="ORF">UY16_C0071G0005</name>
</gene>
<dbReference type="InterPro" id="IPR045562">
    <property type="entry name" value="RecG_dom3_C"/>
</dbReference>
<evidence type="ECO:0000256" key="1">
    <source>
        <dbReference type="ARBA" id="ARBA00022741"/>
    </source>
</evidence>
<dbReference type="Gene3D" id="3.40.50.300">
    <property type="entry name" value="P-loop containing nucleotide triphosphate hydrolases"/>
    <property type="match status" value="2"/>
</dbReference>
<dbReference type="EMBL" id="LCOY01000071">
    <property type="protein sequence ID" value="KKU85694.1"/>
    <property type="molecule type" value="Genomic_DNA"/>
</dbReference>
<dbReference type="InterPro" id="IPR011545">
    <property type="entry name" value="DEAD/DEAH_box_helicase_dom"/>
</dbReference>
<dbReference type="Gene3D" id="1.10.150.20">
    <property type="entry name" value="5' to 3' exonuclease, C-terminal subdomain"/>
    <property type="match status" value="1"/>
</dbReference>
<proteinExistence type="predicted"/>
<dbReference type="GO" id="GO:0003677">
    <property type="term" value="F:DNA binding"/>
    <property type="evidence" value="ECO:0007669"/>
    <property type="project" value="UniProtKB-KW"/>
</dbReference>
<dbReference type="Gene3D" id="2.40.50.140">
    <property type="entry name" value="Nucleic acid-binding proteins"/>
    <property type="match status" value="1"/>
</dbReference>
<dbReference type="SMART" id="SM00490">
    <property type="entry name" value="HELICc"/>
    <property type="match status" value="1"/>
</dbReference>
<evidence type="ECO:0000256" key="5">
    <source>
        <dbReference type="ARBA" id="ARBA00022840"/>
    </source>
</evidence>
<dbReference type="InterPro" id="IPR027417">
    <property type="entry name" value="P-loop_NTPase"/>
</dbReference>
<dbReference type="SMART" id="SM00487">
    <property type="entry name" value="DEXDc"/>
    <property type="match status" value="1"/>
</dbReference>
<dbReference type="Pfam" id="PF19833">
    <property type="entry name" value="RecG_dom3_C"/>
    <property type="match status" value="1"/>
</dbReference>
<accession>A0A0G1TVB2</accession>
<evidence type="ECO:0000259" key="10">
    <source>
        <dbReference type="PROSITE" id="PS51194"/>
    </source>
</evidence>